<dbReference type="Proteomes" id="UP000483432">
    <property type="component" value="Unassembled WGS sequence"/>
</dbReference>
<proteinExistence type="predicted"/>
<evidence type="ECO:0000256" key="1">
    <source>
        <dbReference type="SAM" id="SignalP"/>
    </source>
</evidence>
<organism evidence="3 4">
    <name type="scientific">Sulfuriferula multivorans</name>
    <dbReference type="NCBI Taxonomy" id="1559896"/>
    <lineage>
        <taxon>Bacteria</taxon>
        <taxon>Pseudomonadati</taxon>
        <taxon>Pseudomonadota</taxon>
        <taxon>Betaproteobacteria</taxon>
        <taxon>Nitrosomonadales</taxon>
        <taxon>Sulfuricellaceae</taxon>
        <taxon>Sulfuriferula</taxon>
    </lineage>
</organism>
<gene>
    <name evidence="3" type="ORF">GZ085_07020</name>
</gene>
<dbReference type="Pfam" id="PF07589">
    <property type="entry name" value="PEP-CTERM"/>
    <property type="match status" value="1"/>
</dbReference>
<evidence type="ECO:0000313" key="4">
    <source>
        <dbReference type="Proteomes" id="UP000483432"/>
    </source>
</evidence>
<sequence length="360" mass="36396">MRTPSITLAVSLIICTSPVLAATGNVNFYGIMSMEAGLPSYATVSIAADIGTNFFNPDPSYIPLLDVSSISGVAAQIAGTGYTASASTSLGGNHAYASASAIPSTVLGAGGFSGWYDQVTINGGVGTGTAQFTVQLNGTVDVGALAGGLAYTLGTSSVHPSELTSSLYTFNTLAAPLSWPMDATNPIATYLLGASPYNDTSVLFGSTPTSPTGGIPSIPALSDPLGGDLGMGFPTYDLVLTPGAGQLVNITLQGSLNFTYGESFYLLSGLGVSVVGDGLEPSCTFDIGDTPCTISKDGTGATTFDFSNSANLVGIVLPEGAAASFASGNDYNVTAVPEPSEWLMMLAGLGLVGWRARHRS</sequence>
<feature type="signal peptide" evidence="1">
    <location>
        <begin position="1"/>
        <end position="21"/>
    </location>
</feature>
<accession>A0A7C9JWV0</accession>
<protein>
    <submittedName>
        <fullName evidence="3">PEP-CTERM sorting domain-containing protein</fullName>
    </submittedName>
</protein>
<evidence type="ECO:0000313" key="3">
    <source>
        <dbReference type="EMBL" id="NDP48133.1"/>
    </source>
</evidence>
<feature type="domain" description="Ice-binding protein C-terminal" evidence="2">
    <location>
        <begin position="335"/>
        <end position="359"/>
    </location>
</feature>
<dbReference type="EMBL" id="JAAFGW010000084">
    <property type="protein sequence ID" value="NDP48133.1"/>
    <property type="molecule type" value="Genomic_DNA"/>
</dbReference>
<dbReference type="AlphaFoldDB" id="A0A7C9JWV0"/>
<dbReference type="NCBIfam" id="TIGR02595">
    <property type="entry name" value="PEP_CTERM"/>
    <property type="match status" value="1"/>
</dbReference>
<feature type="chain" id="PRO_5028883805" evidence="1">
    <location>
        <begin position="22"/>
        <end position="360"/>
    </location>
</feature>
<keyword evidence="1" id="KW-0732">Signal</keyword>
<reference evidence="3 4" key="1">
    <citation type="submission" date="2019-09" db="EMBL/GenBank/DDBJ databases">
        <title>H2 Metabolism Revealed by Metagenomic Analysis in Subglacial Sediment of East Antarctica.</title>
        <authorList>
            <person name="Yang Z."/>
            <person name="Zhang Y."/>
            <person name="Lv Y."/>
            <person name="Yan W."/>
            <person name="Xiao X."/>
            <person name="Sun B."/>
            <person name="Ma H."/>
        </authorList>
    </citation>
    <scope>NUCLEOTIDE SEQUENCE [LARGE SCALE GENOMIC DNA]</scope>
    <source>
        <strain evidence="3">Bin2_2</strain>
    </source>
</reference>
<evidence type="ECO:0000259" key="2">
    <source>
        <dbReference type="Pfam" id="PF07589"/>
    </source>
</evidence>
<name>A0A7C9JWV0_9PROT</name>
<dbReference type="InterPro" id="IPR013424">
    <property type="entry name" value="Ice-binding_C"/>
</dbReference>
<comment type="caution">
    <text evidence="3">The sequence shown here is derived from an EMBL/GenBank/DDBJ whole genome shotgun (WGS) entry which is preliminary data.</text>
</comment>